<protein>
    <recommendedName>
        <fullName evidence="3">VanZ-like domain-containing protein</fullName>
    </recommendedName>
</protein>
<name>A0A0F9UK63_9ZZZZ</name>
<evidence type="ECO:0008006" key="3">
    <source>
        <dbReference type="Google" id="ProtNLM"/>
    </source>
</evidence>
<evidence type="ECO:0000313" key="2">
    <source>
        <dbReference type="EMBL" id="KKN53973.1"/>
    </source>
</evidence>
<keyword evidence="1" id="KW-0472">Membrane</keyword>
<organism evidence="2">
    <name type="scientific">marine sediment metagenome</name>
    <dbReference type="NCBI Taxonomy" id="412755"/>
    <lineage>
        <taxon>unclassified sequences</taxon>
        <taxon>metagenomes</taxon>
        <taxon>ecological metagenomes</taxon>
    </lineage>
</organism>
<comment type="caution">
    <text evidence="2">The sequence shown here is derived from an EMBL/GenBank/DDBJ whole genome shotgun (WGS) entry which is preliminary data.</text>
</comment>
<dbReference type="Pfam" id="PF09997">
    <property type="entry name" value="DUF2238"/>
    <property type="match status" value="1"/>
</dbReference>
<accession>A0A0F9UK63</accession>
<dbReference type="EMBL" id="LAZR01000949">
    <property type="protein sequence ID" value="KKN53973.1"/>
    <property type="molecule type" value="Genomic_DNA"/>
</dbReference>
<feature type="transmembrane region" description="Helical" evidence="1">
    <location>
        <begin position="15"/>
        <end position="35"/>
    </location>
</feature>
<feature type="transmembrane region" description="Helical" evidence="1">
    <location>
        <begin position="42"/>
        <end position="61"/>
    </location>
</feature>
<sequence length="125" mass="14404">MSDLTSLSAFDQFSIGHIIFGAITFFLLLVVLGRFGKRRDRFILLITFLLTFIIAIGFEIIENSAFIVNDSGLKINNRKDSVLNSTMDIILNMIGAFIIFIIFWYILKKTNLKQDIIRLKRKIVK</sequence>
<dbReference type="GO" id="GO:0005886">
    <property type="term" value="C:plasma membrane"/>
    <property type="evidence" value="ECO:0007669"/>
    <property type="project" value="InterPro"/>
</dbReference>
<proteinExistence type="predicted"/>
<evidence type="ECO:0000256" key="1">
    <source>
        <dbReference type="SAM" id="Phobius"/>
    </source>
</evidence>
<reference evidence="2" key="1">
    <citation type="journal article" date="2015" name="Nature">
        <title>Complex archaea that bridge the gap between prokaryotes and eukaryotes.</title>
        <authorList>
            <person name="Spang A."/>
            <person name="Saw J.H."/>
            <person name="Jorgensen S.L."/>
            <person name="Zaremba-Niedzwiedzka K."/>
            <person name="Martijn J."/>
            <person name="Lind A.E."/>
            <person name="van Eijk R."/>
            <person name="Schleper C."/>
            <person name="Guy L."/>
            <person name="Ettema T.J."/>
        </authorList>
    </citation>
    <scope>NUCLEOTIDE SEQUENCE</scope>
</reference>
<dbReference type="AlphaFoldDB" id="A0A0F9UK63"/>
<dbReference type="InterPro" id="IPR014509">
    <property type="entry name" value="YjdF-like"/>
</dbReference>
<gene>
    <name evidence="2" type="ORF">LCGC14_0597110</name>
</gene>
<feature type="transmembrane region" description="Helical" evidence="1">
    <location>
        <begin position="89"/>
        <end position="107"/>
    </location>
</feature>
<keyword evidence="1" id="KW-0812">Transmembrane</keyword>
<keyword evidence="1" id="KW-1133">Transmembrane helix</keyword>